<dbReference type="InterPro" id="IPR009758">
    <property type="entry name" value="DUF1326"/>
</dbReference>
<dbReference type="InterPro" id="IPR014581">
    <property type="entry name" value="UCP033303"/>
</dbReference>
<dbReference type="InParanoid" id="A0A1I5LU68"/>
<dbReference type="eggNOG" id="COG5588">
    <property type="taxonomic scope" value="Bacteria"/>
</dbReference>
<protein>
    <recommendedName>
        <fullName evidence="4">DUF1326 domain-containing protein</fullName>
    </recommendedName>
</protein>
<dbReference type="Pfam" id="PF07040">
    <property type="entry name" value="DUF1326"/>
    <property type="match status" value="1"/>
</dbReference>
<evidence type="ECO:0000256" key="1">
    <source>
        <dbReference type="SAM" id="MobiDB-lite"/>
    </source>
</evidence>
<keyword evidence="3" id="KW-1185">Reference proteome</keyword>
<dbReference type="AlphaFoldDB" id="A0A1I5LU68"/>
<dbReference type="OrthoDB" id="9802256at2"/>
<evidence type="ECO:0000313" key="3">
    <source>
        <dbReference type="Proteomes" id="UP000183413"/>
    </source>
</evidence>
<name>A0A1I5LU68_9ACTN</name>
<sequence>MTETGATPRWHAAGDWFDVCKCAVPCPCTYAQPPTYGDCDGVLAWHIREGRYGDVSLDGLNVLMLGSFVGNVWGEHSDAYAAVFLDERADDSQREALGKIFGGEAGGWPAQLVGMLAPEVRGIEFSPVTISVDDDLATWSAEVPGRVVARAEALTGPTTPEGARVQTLNPPGSETGPGQVATWGRALADQADAYGFSWDWAGRSSKHIPFDWSGPE</sequence>
<evidence type="ECO:0008006" key="4">
    <source>
        <dbReference type="Google" id="ProtNLM"/>
    </source>
</evidence>
<feature type="region of interest" description="Disordered" evidence="1">
    <location>
        <begin position="156"/>
        <end position="177"/>
    </location>
</feature>
<accession>A0A1I5LU68</accession>
<proteinExistence type="predicted"/>
<dbReference type="PIRSF" id="PIRSF033303">
    <property type="entry name" value="UCP033303"/>
    <property type="match status" value="1"/>
</dbReference>
<reference evidence="2 3" key="1">
    <citation type="submission" date="2016-10" db="EMBL/GenBank/DDBJ databases">
        <authorList>
            <person name="de Groot N.N."/>
        </authorList>
    </citation>
    <scope>NUCLEOTIDE SEQUENCE [LARGE SCALE GENOMIC DNA]</scope>
    <source>
        <strain evidence="2 3">DSM 43067</strain>
    </source>
</reference>
<dbReference type="RefSeq" id="WP_021597237.1">
    <property type="nucleotide sequence ID" value="NZ_CP083237.1"/>
</dbReference>
<evidence type="ECO:0000313" key="2">
    <source>
        <dbReference type="EMBL" id="SFP00795.1"/>
    </source>
</evidence>
<gene>
    <name evidence="2" type="ORF">SAMN04489713_11124</name>
</gene>
<dbReference type="STRING" id="1993.SAMN04489713_11124"/>
<dbReference type="Proteomes" id="UP000183413">
    <property type="component" value="Unassembled WGS sequence"/>
</dbReference>
<dbReference type="EMBL" id="FOVH01000011">
    <property type="protein sequence ID" value="SFP00795.1"/>
    <property type="molecule type" value="Genomic_DNA"/>
</dbReference>
<dbReference type="GeneID" id="99653003"/>
<organism evidence="2 3">
    <name type="scientific">Actinomadura madurae</name>
    <dbReference type="NCBI Taxonomy" id="1993"/>
    <lineage>
        <taxon>Bacteria</taxon>
        <taxon>Bacillati</taxon>
        <taxon>Actinomycetota</taxon>
        <taxon>Actinomycetes</taxon>
        <taxon>Streptosporangiales</taxon>
        <taxon>Thermomonosporaceae</taxon>
        <taxon>Actinomadura</taxon>
    </lineage>
</organism>